<reference evidence="10 11" key="1">
    <citation type="journal article" date="2013" name="Int. J. Syst. Evol. Microbiol.">
        <title>Comamonas guangdongensis sp. nov., isolated from subterranean forest sediment, and emended description of the genus Comamonas.</title>
        <authorList>
            <person name="Zhang J."/>
            <person name="Wang Y."/>
            <person name="Zhou S."/>
            <person name="Wu C."/>
            <person name="He J."/>
            <person name="Li F."/>
        </authorList>
    </citation>
    <scope>NUCLEOTIDE SEQUENCE [LARGE SCALE GENOMIC DNA]</scope>
    <source>
        <strain evidence="10 11">CCTCC AB2011133</strain>
    </source>
</reference>
<dbReference type="SUPFAM" id="SSF52540">
    <property type="entry name" value="P-loop containing nucleoside triphosphate hydrolases"/>
    <property type="match status" value="1"/>
</dbReference>
<dbReference type="EMBL" id="JBFYGN010000025">
    <property type="protein sequence ID" value="MEX8194712.1"/>
    <property type="molecule type" value="Genomic_DNA"/>
</dbReference>
<evidence type="ECO:0000256" key="5">
    <source>
        <dbReference type="ARBA" id="ARBA00022840"/>
    </source>
</evidence>
<proteinExistence type="inferred from homology"/>
<evidence type="ECO:0000256" key="1">
    <source>
        <dbReference type="ARBA" id="ARBA00005417"/>
    </source>
</evidence>
<sequence>MSNLWSRLTQSLVSAGAMNARQPLVAWEASWDEAEALLASGRLWREAKDAAPEEADRSERPGVQLQTQQLTKRYGEREVLKQVQLDVQPGEFIAIVGRSGCGKSTLLRLVAGLEAASSGQLLIDELDAKQAKQGTRIMFQDARLLPWLRVLDNVILGLPDSARARGREVLAQVGLADRENEWPSRLSGGQRQRVALARALVHRPRLLLLDEPLGALDALTRIEMHRLIEGLWRSHGFTALLVTHDVQEAVALADRVVLIEDGRIALDERIDLPRPRAHGDPRFAALETRILDRVLQKPEPDAAPQPAEHGWPGTPASGLRWAI</sequence>
<comment type="caution">
    <text evidence="10">The sequence shown here is derived from an EMBL/GenBank/DDBJ whole genome shotgun (WGS) entry which is preliminary data.</text>
</comment>
<evidence type="ECO:0000256" key="3">
    <source>
        <dbReference type="ARBA" id="ARBA00022475"/>
    </source>
</evidence>
<accession>A0ABV3ZYV2</accession>
<dbReference type="PROSITE" id="PS50893">
    <property type="entry name" value="ABC_TRANSPORTER_2"/>
    <property type="match status" value="1"/>
</dbReference>
<keyword evidence="2" id="KW-0813">Transport</keyword>
<keyword evidence="5 10" id="KW-0067">ATP-binding</keyword>
<dbReference type="PANTHER" id="PTHR42788:SF17">
    <property type="entry name" value="ALIPHATIC SULFONATES IMPORT ATP-BINDING PROTEIN SSUB"/>
    <property type="match status" value="1"/>
</dbReference>
<dbReference type="SMART" id="SM00382">
    <property type="entry name" value="AAA"/>
    <property type="match status" value="1"/>
</dbReference>
<comment type="similarity">
    <text evidence="1">Belongs to the ABC transporter superfamily.</text>
</comment>
<dbReference type="CDD" id="cd03293">
    <property type="entry name" value="ABC_NrtD_SsuB_transporters"/>
    <property type="match status" value="1"/>
</dbReference>
<dbReference type="InterPro" id="IPR027417">
    <property type="entry name" value="P-loop_NTPase"/>
</dbReference>
<organism evidence="10 11">
    <name type="scientific">Comamonas guangdongensis</name>
    <dbReference type="NCBI Taxonomy" id="510515"/>
    <lineage>
        <taxon>Bacteria</taxon>
        <taxon>Pseudomonadati</taxon>
        <taxon>Pseudomonadota</taxon>
        <taxon>Betaproteobacteria</taxon>
        <taxon>Burkholderiales</taxon>
        <taxon>Comamonadaceae</taxon>
        <taxon>Comamonas</taxon>
    </lineage>
</organism>
<feature type="compositionally biased region" description="Basic and acidic residues" evidence="8">
    <location>
        <begin position="48"/>
        <end position="60"/>
    </location>
</feature>
<evidence type="ECO:0000313" key="10">
    <source>
        <dbReference type="EMBL" id="MEX8194712.1"/>
    </source>
</evidence>
<keyword evidence="3" id="KW-1003">Cell membrane</keyword>
<gene>
    <name evidence="10" type="ORF">AB6724_17915</name>
</gene>
<dbReference type="Pfam" id="PF00005">
    <property type="entry name" value="ABC_tran"/>
    <property type="match status" value="1"/>
</dbReference>
<feature type="domain" description="ABC transporter" evidence="9">
    <location>
        <begin position="65"/>
        <end position="286"/>
    </location>
</feature>
<keyword evidence="4" id="KW-0547">Nucleotide-binding</keyword>
<evidence type="ECO:0000256" key="4">
    <source>
        <dbReference type="ARBA" id="ARBA00022741"/>
    </source>
</evidence>
<evidence type="ECO:0000256" key="2">
    <source>
        <dbReference type="ARBA" id="ARBA00022448"/>
    </source>
</evidence>
<dbReference type="PANTHER" id="PTHR42788">
    <property type="entry name" value="TAURINE IMPORT ATP-BINDING PROTEIN-RELATED"/>
    <property type="match status" value="1"/>
</dbReference>
<dbReference type="RefSeq" id="WP_369339892.1">
    <property type="nucleotide sequence ID" value="NZ_JBFYGN010000025.1"/>
</dbReference>
<name>A0ABV3ZYV2_9BURK</name>
<evidence type="ECO:0000256" key="8">
    <source>
        <dbReference type="SAM" id="MobiDB-lite"/>
    </source>
</evidence>
<protein>
    <submittedName>
        <fullName evidence="10">ATP-binding cassette domain-containing protein</fullName>
    </submittedName>
</protein>
<feature type="region of interest" description="Disordered" evidence="8">
    <location>
        <begin position="48"/>
        <end position="68"/>
    </location>
</feature>
<keyword evidence="7" id="KW-0472">Membrane</keyword>
<keyword evidence="6" id="KW-1278">Translocase</keyword>
<dbReference type="GO" id="GO:0005524">
    <property type="term" value="F:ATP binding"/>
    <property type="evidence" value="ECO:0007669"/>
    <property type="project" value="UniProtKB-KW"/>
</dbReference>
<dbReference type="InterPro" id="IPR050166">
    <property type="entry name" value="ABC_transporter_ATP-bind"/>
</dbReference>
<feature type="region of interest" description="Disordered" evidence="8">
    <location>
        <begin position="298"/>
        <end position="323"/>
    </location>
</feature>
<dbReference type="InterPro" id="IPR003439">
    <property type="entry name" value="ABC_transporter-like_ATP-bd"/>
</dbReference>
<evidence type="ECO:0000256" key="6">
    <source>
        <dbReference type="ARBA" id="ARBA00022967"/>
    </source>
</evidence>
<dbReference type="InterPro" id="IPR017871">
    <property type="entry name" value="ABC_transporter-like_CS"/>
</dbReference>
<keyword evidence="11" id="KW-1185">Reference proteome</keyword>
<evidence type="ECO:0000256" key="7">
    <source>
        <dbReference type="ARBA" id="ARBA00023136"/>
    </source>
</evidence>
<dbReference type="InterPro" id="IPR003593">
    <property type="entry name" value="AAA+_ATPase"/>
</dbReference>
<dbReference type="Gene3D" id="3.40.50.300">
    <property type="entry name" value="P-loop containing nucleotide triphosphate hydrolases"/>
    <property type="match status" value="1"/>
</dbReference>
<evidence type="ECO:0000259" key="9">
    <source>
        <dbReference type="PROSITE" id="PS50893"/>
    </source>
</evidence>
<evidence type="ECO:0000313" key="11">
    <source>
        <dbReference type="Proteomes" id="UP001561046"/>
    </source>
</evidence>
<dbReference type="PROSITE" id="PS00211">
    <property type="entry name" value="ABC_TRANSPORTER_1"/>
    <property type="match status" value="1"/>
</dbReference>
<dbReference type="Proteomes" id="UP001561046">
    <property type="component" value="Unassembled WGS sequence"/>
</dbReference>